<keyword evidence="5 7" id="KW-0418">Kinase</keyword>
<dbReference type="RefSeq" id="WP_106207521.1">
    <property type="nucleotide sequence ID" value="NZ_PVTD01000012.1"/>
</dbReference>
<dbReference type="SUPFAM" id="SSF52540">
    <property type="entry name" value="P-loop containing nucleoside triphosphate hydrolases"/>
    <property type="match status" value="1"/>
</dbReference>
<dbReference type="Proteomes" id="UP000239480">
    <property type="component" value="Unassembled WGS sequence"/>
</dbReference>
<keyword evidence="2 5" id="KW-0547">Nucleotide-binding</keyword>
<dbReference type="Pfam" id="PF01121">
    <property type="entry name" value="CoaE"/>
    <property type="match status" value="1"/>
</dbReference>
<dbReference type="NCBIfam" id="TIGR00152">
    <property type="entry name" value="dephospho-CoA kinase"/>
    <property type="match status" value="1"/>
</dbReference>
<evidence type="ECO:0000256" key="6">
    <source>
        <dbReference type="NCBIfam" id="TIGR00152"/>
    </source>
</evidence>
<dbReference type="InterPro" id="IPR001977">
    <property type="entry name" value="Depp_CoAkinase"/>
</dbReference>
<dbReference type="HAMAP" id="MF_00376">
    <property type="entry name" value="Dephospho_CoA_kinase"/>
    <property type="match status" value="1"/>
</dbReference>
<evidence type="ECO:0000256" key="3">
    <source>
        <dbReference type="ARBA" id="ARBA00022840"/>
    </source>
</evidence>
<comment type="pathway">
    <text evidence="5">Cofactor biosynthesis; coenzyme A biosynthesis; CoA from (R)-pantothenate: step 5/5.</text>
</comment>
<evidence type="ECO:0000256" key="4">
    <source>
        <dbReference type="ARBA" id="ARBA00022993"/>
    </source>
</evidence>
<comment type="catalytic activity">
    <reaction evidence="5">
        <text>3'-dephospho-CoA + ATP = ADP + CoA + H(+)</text>
        <dbReference type="Rhea" id="RHEA:18245"/>
        <dbReference type="ChEBI" id="CHEBI:15378"/>
        <dbReference type="ChEBI" id="CHEBI:30616"/>
        <dbReference type="ChEBI" id="CHEBI:57287"/>
        <dbReference type="ChEBI" id="CHEBI:57328"/>
        <dbReference type="ChEBI" id="CHEBI:456216"/>
        <dbReference type="EC" id="2.7.1.24"/>
    </reaction>
</comment>
<evidence type="ECO:0000313" key="8">
    <source>
        <dbReference type="Proteomes" id="UP000239480"/>
    </source>
</evidence>
<proteinExistence type="inferred from homology"/>
<comment type="caution">
    <text evidence="7">The sequence shown here is derived from an EMBL/GenBank/DDBJ whole genome shotgun (WGS) entry which is preliminary data.</text>
</comment>
<dbReference type="PANTHER" id="PTHR10695">
    <property type="entry name" value="DEPHOSPHO-COA KINASE-RELATED"/>
    <property type="match status" value="1"/>
</dbReference>
<keyword evidence="8" id="KW-1185">Reference proteome</keyword>
<keyword evidence="3 5" id="KW-0067">ATP-binding</keyword>
<dbReference type="EMBL" id="PVTD01000012">
    <property type="protein sequence ID" value="PRY20692.1"/>
    <property type="molecule type" value="Genomic_DNA"/>
</dbReference>
<dbReference type="CDD" id="cd02022">
    <property type="entry name" value="DPCK"/>
    <property type="match status" value="1"/>
</dbReference>
<dbReference type="Gene3D" id="3.40.50.300">
    <property type="entry name" value="P-loop containing nucleotide triphosphate hydrolases"/>
    <property type="match status" value="1"/>
</dbReference>
<evidence type="ECO:0000256" key="2">
    <source>
        <dbReference type="ARBA" id="ARBA00022741"/>
    </source>
</evidence>
<name>A0A2T0RHU4_9RHOB</name>
<dbReference type="GO" id="GO:0005524">
    <property type="term" value="F:ATP binding"/>
    <property type="evidence" value="ECO:0007669"/>
    <property type="project" value="UniProtKB-UniRule"/>
</dbReference>
<comment type="function">
    <text evidence="5">Catalyzes the phosphorylation of the 3'-hydroxyl group of dephosphocoenzyme A to form coenzyme A.</text>
</comment>
<dbReference type="AlphaFoldDB" id="A0A2T0RHU4"/>
<reference evidence="7 8" key="1">
    <citation type="submission" date="2018-03" db="EMBL/GenBank/DDBJ databases">
        <title>Genomic Encyclopedia of Archaeal and Bacterial Type Strains, Phase II (KMG-II): from individual species to whole genera.</title>
        <authorList>
            <person name="Goeker M."/>
        </authorList>
    </citation>
    <scope>NUCLEOTIDE SEQUENCE [LARGE SCALE GENOMIC DNA]</scope>
    <source>
        <strain evidence="7 8">DSM 29328</strain>
    </source>
</reference>
<comment type="subcellular location">
    <subcellularLocation>
        <location evidence="5">Cytoplasm</location>
    </subcellularLocation>
</comment>
<dbReference type="PANTHER" id="PTHR10695:SF46">
    <property type="entry name" value="BIFUNCTIONAL COENZYME A SYNTHASE-RELATED"/>
    <property type="match status" value="1"/>
</dbReference>
<dbReference type="GO" id="GO:0015937">
    <property type="term" value="P:coenzyme A biosynthetic process"/>
    <property type="evidence" value="ECO:0007669"/>
    <property type="project" value="UniProtKB-UniRule"/>
</dbReference>
<comment type="similarity">
    <text evidence="1 5">Belongs to the CoaE family.</text>
</comment>
<feature type="binding site" evidence="5">
    <location>
        <begin position="14"/>
        <end position="19"/>
    </location>
    <ligand>
        <name>ATP</name>
        <dbReference type="ChEBI" id="CHEBI:30616"/>
    </ligand>
</feature>
<keyword evidence="4 5" id="KW-0173">Coenzyme A biosynthesis</keyword>
<evidence type="ECO:0000313" key="7">
    <source>
        <dbReference type="EMBL" id="PRY20692.1"/>
    </source>
</evidence>
<dbReference type="EC" id="2.7.1.24" evidence="5 6"/>
<dbReference type="OrthoDB" id="9812943at2"/>
<gene>
    <name evidence="5" type="primary">coaE</name>
    <name evidence="7" type="ORF">CLV78_11265</name>
</gene>
<keyword evidence="5" id="KW-0963">Cytoplasm</keyword>
<organism evidence="7 8">
    <name type="scientific">Aliiruegeria haliotis</name>
    <dbReference type="NCBI Taxonomy" id="1280846"/>
    <lineage>
        <taxon>Bacteria</taxon>
        <taxon>Pseudomonadati</taxon>
        <taxon>Pseudomonadota</taxon>
        <taxon>Alphaproteobacteria</taxon>
        <taxon>Rhodobacterales</taxon>
        <taxon>Roseobacteraceae</taxon>
        <taxon>Aliiruegeria</taxon>
    </lineage>
</organism>
<dbReference type="GO" id="GO:0004140">
    <property type="term" value="F:dephospho-CoA kinase activity"/>
    <property type="evidence" value="ECO:0007669"/>
    <property type="project" value="UniProtKB-UniRule"/>
</dbReference>
<sequence length="196" mass="21460">MTSPFKIGLTGSIGMGKSTTAAMFEDEGIPVWDADAAVHRLYAPGGKAVEPMRALYPAAIVDGSVSRHRLKEWISGDNSALKRIESIVHPLVGEDRTQFIAETKAPIVLFDIPLLFETGAAKTMDMTIVVSASATEQRRRVMARPGMTAEQFLRILAQQLPDAEKRARADVVIDTSTLDGAREQVREVLERIRNDA</sequence>
<evidence type="ECO:0000256" key="5">
    <source>
        <dbReference type="HAMAP-Rule" id="MF_00376"/>
    </source>
</evidence>
<dbReference type="UniPathway" id="UPA00241">
    <property type="reaction ID" value="UER00356"/>
</dbReference>
<protein>
    <recommendedName>
        <fullName evidence="5 6">Dephospho-CoA kinase</fullName>
        <ecNumber evidence="5 6">2.7.1.24</ecNumber>
    </recommendedName>
    <alternativeName>
        <fullName evidence="5">Dephosphocoenzyme A kinase</fullName>
    </alternativeName>
</protein>
<keyword evidence="5" id="KW-0808">Transferase</keyword>
<evidence type="ECO:0000256" key="1">
    <source>
        <dbReference type="ARBA" id="ARBA00009018"/>
    </source>
</evidence>
<accession>A0A2T0RHU4</accession>
<dbReference type="InterPro" id="IPR027417">
    <property type="entry name" value="P-loop_NTPase"/>
</dbReference>
<dbReference type="GO" id="GO:0005737">
    <property type="term" value="C:cytoplasm"/>
    <property type="evidence" value="ECO:0007669"/>
    <property type="project" value="UniProtKB-SubCell"/>
</dbReference>
<dbReference type="PROSITE" id="PS51219">
    <property type="entry name" value="DPCK"/>
    <property type="match status" value="1"/>
</dbReference>